<evidence type="ECO:0000313" key="3">
    <source>
        <dbReference type="Proteomes" id="UP000823388"/>
    </source>
</evidence>
<feature type="compositionally biased region" description="Pro residues" evidence="1">
    <location>
        <begin position="102"/>
        <end position="111"/>
    </location>
</feature>
<feature type="compositionally biased region" description="Basic residues" evidence="1">
    <location>
        <begin position="168"/>
        <end position="177"/>
    </location>
</feature>
<dbReference type="EMBL" id="CM029053">
    <property type="protein sequence ID" value="KAG2545198.1"/>
    <property type="molecule type" value="Genomic_DNA"/>
</dbReference>
<feature type="region of interest" description="Disordered" evidence="1">
    <location>
        <begin position="45"/>
        <end position="123"/>
    </location>
</feature>
<gene>
    <name evidence="2" type="ORF">PVAP13_9KG414480</name>
</gene>
<feature type="region of interest" description="Disordered" evidence="1">
    <location>
        <begin position="138"/>
        <end position="221"/>
    </location>
</feature>
<protein>
    <submittedName>
        <fullName evidence="2">Uncharacterized protein</fullName>
    </submittedName>
</protein>
<dbReference type="AlphaFoldDB" id="A0A8T0N8M3"/>
<dbReference type="Proteomes" id="UP000823388">
    <property type="component" value="Chromosome 9K"/>
</dbReference>
<accession>A0A8T0N8M3</accession>
<evidence type="ECO:0000256" key="1">
    <source>
        <dbReference type="SAM" id="MobiDB-lite"/>
    </source>
</evidence>
<name>A0A8T0N8M3_PANVG</name>
<proteinExistence type="predicted"/>
<feature type="compositionally biased region" description="Basic residues" evidence="1">
    <location>
        <begin position="57"/>
        <end position="66"/>
    </location>
</feature>
<reference evidence="2" key="1">
    <citation type="submission" date="2020-05" db="EMBL/GenBank/DDBJ databases">
        <title>WGS assembly of Panicum virgatum.</title>
        <authorList>
            <person name="Lovell J.T."/>
            <person name="Jenkins J."/>
            <person name="Shu S."/>
            <person name="Juenger T.E."/>
            <person name="Schmutz J."/>
        </authorList>
    </citation>
    <scope>NUCLEOTIDE SEQUENCE</scope>
    <source>
        <strain evidence="2">AP13</strain>
    </source>
</reference>
<keyword evidence="3" id="KW-1185">Reference proteome</keyword>
<evidence type="ECO:0000313" key="2">
    <source>
        <dbReference type="EMBL" id="KAG2545198.1"/>
    </source>
</evidence>
<comment type="caution">
    <text evidence="2">The sequence shown here is derived from an EMBL/GenBank/DDBJ whole genome shotgun (WGS) entry which is preliminary data.</text>
</comment>
<sequence>MYNDSRINHRRRVSLPFLRPDHAPIAESSPWGACHPPALLQIHHARRGQPASPSPSRPRHARRAPRRGFPMRGYRPHRRPRRAIPTPAADSPPRIPIHTPSLPCPTRPQPRIPHMRRVRPPSPPSLERLALEDDGHTFSPSKELQPLPSPTARCNSAAHRAAPPEIRHPRRAPRLIRPRCTVPYGGGVSPRRNSSSIRHRGSTSGHPERCLGMGSSSSKQR</sequence>
<organism evidence="2 3">
    <name type="scientific">Panicum virgatum</name>
    <name type="common">Blackwell switchgrass</name>
    <dbReference type="NCBI Taxonomy" id="38727"/>
    <lineage>
        <taxon>Eukaryota</taxon>
        <taxon>Viridiplantae</taxon>
        <taxon>Streptophyta</taxon>
        <taxon>Embryophyta</taxon>
        <taxon>Tracheophyta</taxon>
        <taxon>Spermatophyta</taxon>
        <taxon>Magnoliopsida</taxon>
        <taxon>Liliopsida</taxon>
        <taxon>Poales</taxon>
        <taxon>Poaceae</taxon>
        <taxon>PACMAD clade</taxon>
        <taxon>Panicoideae</taxon>
        <taxon>Panicodae</taxon>
        <taxon>Paniceae</taxon>
        <taxon>Panicinae</taxon>
        <taxon>Panicum</taxon>
        <taxon>Panicum sect. Hiantes</taxon>
    </lineage>
</organism>